<keyword evidence="2" id="KW-1133">Transmembrane helix</keyword>
<gene>
    <name evidence="4" type="ordered locus">Halsa_0062</name>
    <name evidence="5" type="ordered locus">Halsa_0576</name>
</gene>
<dbReference type="GO" id="GO:0016780">
    <property type="term" value="F:phosphotransferase activity, for other substituted phosphate groups"/>
    <property type="evidence" value="ECO:0007669"/>
    <property type="project" value="TreeGrafter"/>
</dbReference>
<dbReference type="STRING" id="656519.Halsa_0062"/>
<dbReference type="InterPro" id="IPR003362">
    <property type="entry name" value="Bact_transf"/>
</dbReference>
<keyword evidence="2" id="KW-0812">Transmembrane</keyword>
<dbReference type="Pfam" id="PF02397">
    <property type="entry name" value="Bac_transf"/>
    <property type="match status" value="1"/>
</dbReference>
<dbReference type="OrthoDB" id="9808602at2"/>
<dbReference type="KEGG" id="has:Halsa_0576"/>
<reference evidence="4 6" key="2">
    <citation type="journal article" date="2011" name="J. Bacteriol.">
        <title>Complete Genome Sequence of the Haloalkaliphilic, Hydrogen Producing Halanaerobium hydrogenoformans.</title>
        <authorList>
            <person name="Brown S.D."/>
            <person name="Begemann M.B."/>
            <person name="Mormile M.R."/>
            <person name="Wall J.D."/>
            <person name="Han C.S."/>
            <person name="Goodwin L.A."/>
            <person name="Pitluck S."/>
            <person name="Land M.L."/>
            <person name="Hauser L.J."/>
            <person name="Elias D.A."/>
        </authorList>
    </citation>
    <scope>NUCLEOTIDE SEQUENCE [LARGE SCALE GENOMIC DNA]</scope>
    <source>
        <strain evidence="4">Sapolanicus</strain>
        <strain evidence="6">sapolanicus</strain>
    </source>
</reference>
<keyword evidence="2" id="KW-0472">Membrane</keyword>
<feature type="transmembrane region" description="Helical" evidence="2">
    <location>
        <begin position="20"/>
        <end position="43"/>
    </location>
</feature>
<dbReference type="HOGENOM" id="CLU_024920_1_2_9"/>
<evidence type="ECO:0000313" key="5">
    <source>
        <dbReference type="EMBL" id="ADQ14040.1"/>
    </source>
</evidence>
<keyword evidence="6" id="KW-1185">Reference proteome</keyword>
<organism evidence="4 6">
    <name type="scientific">Halanaerobium hydrogeniformans</name>
    <name type="common">Halanaerobium sp. (strain sapolanicus)</name>
    <dbReference type="NCBI Taxonomy" id="656519"/>
    <lineage>
        <taxon>Bacteria</taxon>
        <taxon>Bacillati</taxon>
        <taxon>Bacillota</taxon>
        <taxon>Clostridia</taxon>
        <taxon>Halanaerobiales</taxon>
        <taxon>Halanaerobiaceae</taxon>
        <taxon>Halanaerobium</taxon>
    </lineage>
</organism>
<evidence type="ECO:0000313" key="6">
    <source>
        <dbReference type="Proteomes" id="UP000007434"/>
    </source>
</evidence>
<dbReference type="AlphaFoldDB" id="E4RNM3"/>
<dbReference type="Proteomes" id="UP000007434">
    <property type="component" value="Chromosome"/>
</dbReference>
<comment type="similarity">
    <text evidence="1">Belongs to the bacterial sugar transferase family.</text>
</comment>
<dbReference type="PANTHER" id="PTHR30576">
    <property type="entry name" value="COLANIC BIOSYNTHESIS UDP-GLUCOSE LIPID CARRIER TRANSFERASE"/>
    <property type="match status" value="1"/>
</dbReference>
<accession>E4RNM3</accession>
<feature type="domain" description="Bacterial sugar transferase" evidence="3">
    <location>
        <begin position="15"/>
        <end position="204"/>
    </location>
</feature>
<proteinExistence type="inferred from homology"/>
<evidence type="ECO:0000259" key="3">
    <source>
        <dbReference type="Pfam" id="PF02397"/>
    </source>
</evidence>
<reference evidence="4 6" key="1">
    <citation type="submission" date="2010-11" db="EMBL/GenBank/DDBJ databases">
        <title>Complete sequence of Halanaerobium sp. sapolanicus.</title>
        <authorList>
            <consortium name="US DOE Joint Genome Institute"/>
            <person name="Lucas S."/>
            <person name="Copeland A."/>
            <person name="Lapidus A."/>
            <person name="Cheng J.-F."/>
            <person name="Bruce D."/>
            <person name="Goodwin L."/>
            <person name="Pitluck S."/>
            <person name="Davenport K."/>
            <person name="Detter J.C."/>
            <person name="Han C."/>
            <person name="Tapia R."/>
            <person name="Land M."/>
            <person name="Hauser L."/>
            <person name="Jeffries C."/>
            <person name="Kyrpides N."/>
            <person name="Ivanova N."/>
            <person name="Mikhailova N."/>
            <person name="Begemann M.B."/>
            <person name="Mormile M.R."/>
            <person name="Wall J.D."/>
            <person name="Elias D.A."/>
            <person name="Woyke T."/>
        </authorList>
    </citation>
    <scope>NUCLEOTIDE SEQUENCE [LARGE SCALE GENOMIC DNA]</scope>
    <source>
        <strain evidence="6">sapolanicus</strain>
        <strain evidence="4">Sapolanicus</strain>
    </source>
</reference>
<dbReference type="PANTHER" id="PTHR30576:SF20">
    <property type="entry name" value="QUINOVOSAMINEPHOSPHOTRANSFERAE-RELATED"/>
    <property type="match status" value="1"/>
</dbReference>
<dbReference type="KEGG" id="has:Halsa_0062"/>
<dbReference type="EMBL" id="CP002304">
    <property type="protein sequence ID" value="ADQ14040.1"/>
    <property type="molecule type" value="Genomic_DNA"/>
</dbReference>
<evidence type="ECO:0000256" key="1">
    <source>
        <dbReference type="ARBA" id="ARBA00006464"/>
    </source>
</evidence>
<sequence length="205" mass="23918">MSKKIRISKREKLIKRFFDFIIASIGLIIVLPIILISYLIALIETKESGFFTQKRVGKNGKIFKIIKVKTMKSNTKHNTNVTTKKDPRITNSGKFFRKTKIDELPQLINIVKGEMSFVGPRPDVPEIINTMNKDDKDIILSVRPGITGPASLKYENEEEVLAEKDNPEKYNEEVIFPNKVRLNKEYIRNYSFFKDIYYIFKTIFF</sequence>
<dbReference type="RefSeq" id="WP_013404664.1">
    <property type="nucleotide sequence ID" value="NC_014654.1"/>
</dbReference>
<name>E4RNM3_HALHG</name>
<dbReference type="eggNOG" id="COG2148">
    <property type="taxonomic scope" value="Bacteria"/>
</dbReference>
<protein>
    <submittedName>
        <fullName evidence="4">Sugar transferase</fullName>
    </submittedName>
</protein>
<dbReference type="EMBL" id="CP002304">
    <property type="protein sequence ID" value="ADQ13558.1"/>
    <property type="molecule type" value="Genomic_DNA"/>
</dbReference>
<evidence type="ECO:0000256" key="2">
    <source>
        <dbReference type="SAM" id="Phobius"/>
    </source>
</evidence>
<keyword evidence="4" id="KW-0808">Transferase</keyword>
<evidence type="ECO:0000313" key="4">
    <source>
        <dbReference type="EMBL" id="ADQ13558.1"/>
    </source>
</evidence>